<dbReference type="RefSeq" id="WP_181375931.1">
    <property type="nucleotide sequence ID" value="NZ_MG869622.1"/>
</dbReference>
<dbReference type="InterPro" id="IPR054462">
    <property type="entry name" value="TraI_M"/>
</dbReference>
<dbReference type="Pfam" id="PF18821">
    <property type="entry name" value="LPD7"/>
    <property type="match status" value="1"/>
</dbReference>
<feature type="domain" description="MobA/VirD2-like nuclease" evidence="2">
    <location>
        <begin position="25"/>
        <end position="160"/>
    </location>
</feature>
<feature type="compositionally biased region" description="Low complexity" evidence="1">
    <location>
        <begin position="798"/>
        <end position="808"/>
    </location>
</feature>
<dbReference type="InterPro" id="IPR040677">
    <property type="entry name" value="LPD7"/>
</dbReference>
<evidence type="ECO:0000256" key="1">
    <source>
        <dbReference type="SAM" id="MobiDB-lite"/>
    </source>
</evidence>
<feature type="compositionally biased region" description="Basic and acidic residues" evidence="1">
    <location>
        <begin position="755"/>
        <end position="768"/>
    </location>
</feature>
<reference evidence="5" key="1">
    <citation type="submission" date="2018-01" db="EMBL/GenBank/DDBJ databases">
        <title>Plasmids of psychrophilic Polaromonas spp. isolated from Arctic and Antarctic glaciers.</title>
        <authorList>
            <person name="Dziewit L."/>
            <person name="Ciok A."/>
        </authorList>
    </citation>
    <scope>NUCLEOTIDE SEQUENCE</scope>
    <source>
        <plasmid evidence="5">pH8NP2</plasmid>
    </source>
</reference>
<dbReference type="Pfam" id="PF22863">
    <property type="entry name" value="TraI_middle"/>
    <property type="match status" value="1"/>
</dbReference>
<dbReference type="InterPro" id="IPR005094">
    <property type="entry name" value="Endonuclease_MobA/VirD2"/>
</dbReference>
<feature type="region of interest" description="Disordered" evidence="1">
    <location>
        <begin position="179"/>
        <end position="205"/>
    </location>
</feature>
<feature type="compositionally biased region" description="Gly residues" evidence="1">
    <location>
        <begin position="408"/>
        <end position="424"/>
    </location>
</feature>
<dbReference type="AlphaFoldDB" id="A0A2S1FJB4"/>
<keyword evidence="5" id="KW-0614">Plasmid</keyword>
<feature type="compositionally biased region" description="Basic and acidic residues" evidence="1">
    <location>
        <begin position="371"/>
        <end position="387"/>
    </location>
</feature>
<geneLocation type="plasmid" evidence="5">
    <name>pH8NP2</name>
</geneLocation>
<feature type="domain" description="Large polyvalent protein-associated" evidence="3">
    <location>
        <begin position="589"/>
        <end position="678"/>
    </location>
</feature>
<feature type="region of interest" description="Disordered" evidence="1">
    <location>
        <begin position="698"/>
        <end position="776"/>
    </location>
</feature>
<feature type="compositionally biased region" description="Polar residues" evidence="1">
    <location>
        <begin position="700"/>
        <end position="710"/>
    </location>
</feature>
<accession>A0A2S1FJB4</accession>
<feature type="domain" description="TraI-like middle" evidence="4">
    <location>
        <begin position="204"/>
        <end position="287"/>
    </location>
</feature>
<sequence length="908" mass="100239">MIGKKAPNPKKSSSKAIRVTALSAYITRPELANGREKCIHYEAQNFITDDLKSQTLEMVALSHSAVRSKDPIDHYVLSWQEGEQPSIAQARQAVHITLKHLGLQGHQVIWGMHSDTDHVHIHIEVNRVHPQTFKVVEINKGFQNNAIQQAAAMVEKVQGWKTHASSRFRTDELGHLIRDSKNRPQVFDKPNQLDQPKAPTGPIKDKEIQTGEKSAQRLCIELAAPIIAASTSWKQLHEALANVGIEYRQEGSGAKLFINRIGVKASDVVERKNNFGALQRRLGPYQSPQQLEIKHDPFHRTRLVKDKRFKTGFDEPHAAAAGFTTFHTLHDLPGSHLDVAQNTKRKQHHTENLLQFDESLDHRRVERVRWGSHRDRADRGARERHPGEAGSQSAQLGERAIKENGEGASQGGQGEGQSGKGRGQSEGQREGQSRQRQGQGGQGPSQSRQPLTGHQPGWCEYTAIRDALKAAKTHATMELQQRHSDERAALLAKLKAQRTEALKKSGKDKGAERNALESLLALVQAAEKLELQARQRNEKKALQATYKPLPVYKEWKAQPQIVGLHVLPASEQRPVASTSPVASTLRFLTSTMDARQHTTYQLFRKDVFRDEGRMIVILDLNSDAGIAAALALGQAKFGNVLTLTGPPAFQHNAVALAVANGLTCRFADPALEVLRERLQAEKYQVEHHQASLRLEKATETVLTPSSQPAGQSMAPGRRAKPTKPVWVPTAVKEAVTSQAHENDQPAAQAEAAEVAEAHRLAQEEKAEQAEAEQLAEERRLAEGVQLADIHQQIDAAKAAADPSSKLALSTTTTDDHNTPAGGVVIASNDAFVAVQVNDKVKLYKTAELTKNLKYDGIDTGHGRFAPGNEIERKNGEDGMRTLLREVRNAMQTEETKQRVLAKSKSQGR</sequence>
<evidence type="ECO:0000259" key="2">
    <source>
        <dbReference type="Pfam" id="PF03432"/>
    </source>
</evidence>
<feature type="region of interest" description="Disordered" evidence="1">
    <location>
        <begin position="371"/>
        <end position="456"/>
    </location>
</feature>
<protein>
    <submittedName>
        <fullName evidence="5">Conjugal transfer relaxase TraI</fullName>
    </submittedName>
</protein>
<gene>
    <name evidence="5" type="ORF">pH8NP2_p012</name>
</gene>
<feature type="region of interest" description="Disordered" evidence="1">
    <location>
        <begin position="798"/>
        <end position="817"/>
    </location>
</feature>
<name>A0A2S1FJB4_9BURK</name>
<dbReference type="Pfam" id="PF03432">
    <property type="entry name" value="Relaxase"/>
    <property type="match status" value="1"/>
</dbReference>
<organism evidence="5">
    <name type="scientific">Polaromonas sp. H8N</name>
    <dbReference type="NCBI Taxonomy" id="1840297"/>
    <lineage>
        <taxon>Bacteria</taxon>
        <taxon>Pseudomonadati</taxon>
        <taxon>Pseudomonadota</taxon>
        <taxon>Betaproteobacteria</taxon>
        <taxon>Burkholderiales</taxon>
        <taxon>Comamonadaceae</taxon>
        <taxon>Polaromonas</taxon>
    </lineage>
</organism>
<evidence type="ECO:0000259" key="4">
    <source>
        <dbReference type="Pfam" id="PF22863"/>
    </source>
</evidence>
<proteinExistence type="predicted"/>
<dbReference type="EMBL" id="MG869622">
    <property type="protein sequence ID" value="AWD72286.1"/>
    <property type="molecule type" value="Genomic_DNA"/>
</dbReference>
<evidence type="ECO:0000313" key="5">
    <source>
        <dbReference type="EMBL" id="AWD72286.1"/>
    </source>
</evidence>
<evidence type="ECO:0000259" key="3">
    <source>
        <dbReference type="Pfam" id="PF18821"/>
    </source>
</evidence>